<evidence type="ECO:0000313" key="1">
    <source>
        <dbReference type="EMBL" id="KAH7432503.1"/>
    </source>
</evidence>
<accession>A0A8T2UFD1</accession>
<organism evidence="1 2">
    <name type="scientific">Ceratopteris richardii</name>
    <name type="common">Triangle waterfern</name>
    <dbReference type="NCBI Taxonomy" id="49495"/>
    <lineage>
        <taxon>Eukaryota</taxon>
        <taxon>Viridiplantae</taxon>
        <taxon>Streptophyta</taxon>
        <taxon>Embryophyta</taxon>
        <taxon>Tracheophyta</taxon>
        <taxon>Polypodiopsida</taxon>
        <taxon>Polypodiidae</taxon>
        <taxon>Polypodiales</taxon>
        <taxon>Pteridineae</taxon>
        <taxon>Pteridaceae</taxon>
        <taxon>Parkerioideae</taxon>
        <taxon>Ceratopteris</taxon>
    </lineage>
</organism>
<reference evidence="1" key="1">
    <citation type="submission" date="2021-08" db="EMBL/GenBank/DDBJ databases">
        <title>WGS assembly of Ceratopteris richardii.</title>
        <authorList>
            <person name="Marchant D.B."/>
            <person name="Chen G."/>
            <person name="Jenkins J."/>
            <person name="Shu S."/>
            <person name="Leebens-Mack J."/>
            <person name="Grimwood J."/>
            <person name="Schmutz J."/>
            <person name="Soltis P."/>
            <person name="Soltis D."/>
            <person name="Chen Z.-H."/>
        </authorList>
    </citation>
    <scope>NUCLEOTIDE SEQUENCE</scope>
    <source>
        <strain evidence="1">Whitten #5841</strain>
        <tissue evidence="1">Leaf</tissue>
    </source>
</reference>
<keyword evidence="2" id="KW-1185">Reference proteome</keyword>
<name>A0A8T2UFD1_CERRI</name>
<dbReference type="EMBL" id="CM035412">
    <property type="protein sequence ID" value="KAH7432503.1"/>
    <property type="molecule type" value="Genomic_DNA"/>
</dbReference>
<dbReference type="AlphaFoldDB" id="A0A8T2UFD1"/>
<dbReference type="Proteomes" id="UP000825935">
    <property type="component" value="Chromosome 7"/>
</dbReference>
<sequence length="60" mass="6879">MGRVGISATPTLRRLPRYASTLSTRGHSSGRPLPSTLLMMMKIQMMQIIFFLHRRIIITH</sequence>
<evidence type="ECO:0000313" key="2">
    <source>
        <dbReference type="Proteomes" id="UP000825935"/>
    </source>
</evidence>
<proteinExistence type="predicted"/>
<gene>
    <name evidence="1" type="ORF">KP509_07G025500</name>
</gene>
<comment type="caution">
    <text evidence="1">The sequence shown here is derived from an EMBL/GenBank/DDBJ whole genome shotgun (WGS) entry which is preliminary data.</text>
</comment>
<protein>
    <submittedName>
        <fullName evidence="1">Uncharacterized protein</fullName>
    </submittedName>
</protein>